<dbReference type="SUPFAM" id="SSF55753">
    <property type="entry name" value="Actin depolymerizing proteins"/>
    <property type="match status" value="6"/>
</dbReference>
<dbReference type="PANTHER" id="PTHR11977:SF27">
    <property type="entry name" value="SCINDERIN LIKE A-RELATED"/>
    <property type="match status" value="1"/>
</dbReference>
<comment type="caution">
    <text evidence="11">The sequence shown here is derived from an EMBL/GenBank/DDBJ whole genome shotgun (WGS) entry which is preliminary data.</text>
</comment>
<dbReference type="Pfam" id="PF00626">
    <property type="entry name" value="Gelsolin"/>
    <property type="match status" value="6"/>
</dbReference>
<dbReference type="CDD" id="cd11290">
    <property type="entry name" value="gelsolin_S1_like"/>
    <property type="match status" value="1"/>
</dbReference>
<dbReference type="CDD" id="cd11293">
    <property type="entry name" value="gelsolin_S4_like"/>
    <property type="match status" value="1"/>
</dbReference>
<organism evidence="11 12">
    <name type="scientific">Chiloscyllium punctatum</name>
    <name type="common">Brownbanded bambooshark</name>
    <name type="synonym">Hemiscyllium punctatum</name>
    <dbReference type="NCBI Taxonomy" id="137246"/>
    <lineage>
        <taxon>Eukaryota</taxon>
        <taxon>Metazoa</taxon>
        <taxon>Chordata</taxon>
        <taxon>Craniata</taxon>
        <taxon>Vertebrata</taxon>
        <taxon>Chondrichthyes</taxon>
        <taxon>Elasmobranchii</taxon>
        <taxon>Galeomorphii</taxon>
        <taxon>Galeoidea</taxon>
        <taxon>Orectolobiformes</taxon>
        <taxon>Hemiscylliidae</taxon>
        <taxon>Chiloscyllium</taxon>
    </lineage>
</organism>
<feature type="compositionally biased region" description="Basic and acidic residues" evidence="9">
    <location>
        <begin position="22"/>
        <end position="42"/>
    </location>
</feature>
<name>A0A401SKT7_CHIPU</name>
<keyword evidence="4" id="KW-0963">Cytoplasm</keyword>
<feature type="domain" description="Gelsolin-like" evidence="10">
    <location>
        <begin position="335"/>
        <end position="408"/>
    </location>
</feature>
<accession>A0A401SKT7</accession>
<evidence type="ECO:0000256" key="7">
    <source>
        <dbReference type="ARBA" id="ARBA00023203"/>
    </source>
</evidence>
<dbReference type="CDD" id="cd11292">
    <property type="entry name" value="gelsolin_S3_like"/>
    <property type="match status" value="1"/>
</dbReference>
<keyword evidence="8" id="KW-0206">Cytoskeleton</keyword>
<dbReference type="GO" id="GO:0030031">
    <property type="term" value="P:cell projection assembly"/>
    <property type="evidence" value="ECO:0007669"/>
    <property type="project" value="TreeGrafter"/>
</dbReference>
<dbReference type="OMA" id="QKHIIYT"/>
<reference evidence="11 12" key="1">
    <citation type="journal article" date="2018" name="Nat. Ecol. Evol.">
        <title>Shark genomes provide insights into elasmobranch evolution and the origin of vertebrates.</title>
        <authorList>
            <person name="Hara Y"/>
            <person name="Yamaguchi K"/>
            <person name="Onimaru K"/>
            <person name="Kadota M"/>
            <person name="Koyanagi M"/>
            <person name="Keeley SD"/>
            <person name="Tatsumi K"/>
            <person name="Tanaka K"/>
            <person name="Motone F"/>
            <person name="Kageyama Y"/>
            <person name="Nozu R"/>
            <person name="Adachi N"/>
            <person name="Nishimura O"/>
            <person name="Nakagawa R"/>
            <person name="Tanegashima C"/>
            <person name="Kiyatake I"/>
            <person name="Matsumoto R"/>
            <person name="Murakumo K"/>
            <person name="Nishida K"/>
            <person name="Terakita A"/>
            <person name="Kuratani S"/>
            <person name="Sato K"/>
            <person name="Hyodo S Kuraku.S."/>
        </authorList>
    </citation>
    <scope>NUCLEOTIDE SEQUENCE [LARGE SCALE GENOMIC DNA]</scope>
</reference>
<dbReference type="GO" id="GO:0051015">
    <property type="term" value="F:actin filament binding"/>
    <property type="evidence" value="ECO:0007669"/>
    <property type="project" value="InterPro"/>
</dbReference>
<keyword evidence="3" id="KW-0117">Actin capping</keyword>
<evidence type="ECO:0000256" key="6">
    <source>
        <dbReference type="ARBA" id="ARBA00022837"/>
    </source>
</evidence>
<dbReference type="GO" id="GO:0005546">
    <property type="term" value="F:phosphatidylinositol-4,5-bisphosphate binding"/>
    <property type="evidence" value="ECO:0007669"/>
    <property type="project" value="TreeGrafter"/>
</dbReference>
<keyword evidence="7" id="KW-0009">Actin-binding</keyword>
<dbReference type="FunFam" id="3.40.20.10:FF:000002">
    <property type="entry name" value="Gelsolin"/>
    <property type="match status" value="1"/>
</dbReference>
<dbReference type="GO" id="GO:0008154">
    <property type="term" value="P:actin polymerization or depolymerization"/>
    <property type="evidence" value="ECO:0007669"/>
    <property type="project" value="TreeGrafter"/>
</dbReference>
<dbReference type="GO" id="GO:0051016">
    <property type="term" value="P:barbed-end actin filament capping"/>
    <property type="evidence" value="ECO:0007669"/>
    <property type="project" value="TreeGrafter"/>
</dbReference>
<dbReference type="InterPro" id="IPR029006">
    <property type="entry name" value="ADF-H/Gelsolin-like_dom_sf"/>
</dbReference>
<dbReference type="OrthoDB" id="6375767at2759"/>
<evidence type="ECO:0000313" key="11">
    <source>
        <dbReference type="EMBL" id="GCC30999.1"/>
    </source>
</evidence>
<dbReference type="InterPro" id="IPR007122">
    <property type="entry name" value="Villin/Gelsolin"/>
</dbReference>
<dbReference type="FunFam" id="3.40.20.10:FF:000005">
    <property type="entry name" value="Gelsolin"/>
    <property type="match status" value="1"/>
</dbReference>
<dbReference type="SMART" id="SM00262">
    <property type="entry name" value="GEL"/>
    <property type="match status" value="6"/>
</dbReference>
<dbReference type="GO" id="GO:0005737">
    <property type="term" value="C:cytoplasm"/>
    <property type="evidence" value="ECO:0007669"/>
    <property type="project" value="TreeGrafter"/>
</dbReference>
<feature type="domain" description="Gelsolin-like" evidence="10">
    <location>
        <begin position="699"/>
        <end position="774"/>
    </location>
</feature>
<feature type="region of interest" description="Disordered" evidence="9">
    <location>
        <begin position="1"/>
        <end position="45"/>
    </location>
</feature>
<dbReference type="Proteomes" id="UP000287033">
    <property type="component" value="Unassembled WGS sequence"/>
</dbReference>
<keyword evidence="5" id="KW-0677">Repeat</keyword>
<evidence type="ECO:0000256" key="8">
    <source>
        <dbReference type="ARBA" id="ARBA00023212"/>
    </source>
</evidence>
<dbReference type="GO" id="GO:0051014">
    <property type="term" value="P:actin filament severing"/>
    <property type="evidence" value="ECO:0007669"/>
    <property type="project" value="TreeGrafter"/>
</dbReference>
<comment type="similarity">
    <text evidence="2">Belongs to the villin/gelsolin family.</text>
</comment>
<comment type="subcellular location">
    <subcellularLocation>
        <location evidence="1">Cytoplasm</location>
        <location evidence="1">Cytoskeleton</location>
    </subcellularLocation>
</comment>
<dbReference type="InterPro" id="IPR007123">
    <property type="entry name" value="Gelsolin-like_dom"/>
</dbReference>
<dbReference type="PRINTS" id="PR00597">
    <property type="entry name" value="GELSOLIN"/>
</dbReference>
<evidence type="ECO:0000256" key="3">
    <source>
        <dbReference type="ARBA" id="ARBA00022467"/>
    </source>
</evidence>
<dbReference type="Gene3D" id="3.40.20.10">
    <property type="entry name" value="Severin"/>
    <property type="match status" value="6"/>
</dbReference>
<evidence type="ECO:0000256" key="5">
    <source>
        <dbReference type="ARBA" id="ARBA00022737"/>
    </source>
</evidence>
<feature type="domain" description="Gelsolin-like" evidence="10">
    <location>
        <begin position="217"/>
        <end position="289"/>
    </location>
</feature>
<keyword evidence="6" id="KW-0106">Calcium</keyword>
<dbReference type="STRING" id="137246.A0A401SKT7"/>
<feature type="domain" description="Gelsolin-like" evidence="10">
    <location>
        <begin position="596"/>
        <end position="645"/>
    </location>
</feature>
<dbReference type="CDD" id="cd11288">
    <property type="entry name" value="gelsolin_S5_like"/>
    <property type="match status" value="1"/>
</dbReference>
<evidence type="ECO:0000256" key="1">
    <source>
        <dbReference type="ARBA" id="ARBA00004245"/>
    </source>
</evidence>
<evidence type="ECO:0000313" key="12">
    <source>
        <dbReference type="Proteomes" id="UP000287033"/>
    </source>
</evidence>
<keyword evidence="12" id="KW-1185">Reference proteome</keyword>
<dbReference type="AlphaFoldDB" id="A0A401SKT7"/>
<feature type="domain" description="Gelsolin-like" evidence="10">
    <location>
        <begin position="102"/>
        <end position="177"/>
    </location>
</feature>
<dbReference type="GO" id="GO:0015629">
    <property type="term" value="C:actin cytoskeleton"/>
    <property type="evidence" value="ECO:0007669"/>
    <property type="project" value="TreeGrafter"/>
</dbReference>
<dbReference type="PANTHER" id="PTHR11977">
    <property type="entry name" value="VILLIN"/>
    <property type="match status" value="1"/>
</dbReference>
<evidence type="ECO:0000256" key="2">
    <source>
        <dbReference type="ARBA" id="ARBA00008418"/>
    </source>
</evidence>
<protein>
    <recommendedName>
        <fullName evidence="10">Gelsolin-like domain-containing protein</fullName>
    </recommendedName>
</protein>
<evidence type="ECO:0000256" key="9">
    <source>
        <dbReference type="SAM" id="MobiDB-lite"/>
    </source>
</evidence>
<dbReference type="FunFam" id="3.40.20.10:FF:000001">
    <property type="entry name" value="Gelsolin"/>
    <property type="match status" value="1"/>
</dbReference>
<dbReference type="CDD" id="cd11289">
    <property type="entry name" value="gelsolin_S2_like"/>
    <property type="match status" value="1"/>
</dbReference>
<evidence type="ECO:0000256" key="4">
    <source>
        <dbReference type="ARBA" id="ARBA00022490"/>
    </source>
</evidence>
<gene>
    <name evidence="11" type="ORF">chiPu_0009453</name>
</gene>
<dbReference type="GO" id="GO:0007417">
    <property type="term" value="P:central nervous system development"/>
    <property type="evidence" value="ECO:0007669"/>
    <property type="project" value="TreeGrafter"/>
</dbReference>
<proteinExistence type="inferred from homology"/>
<sequence>MGRVPRNRVNTGRVPRGVSMGRDPRNRVSTGRDPRNRDRSNNDHTLWIKAGVKRSSLQFSTSLPDSSSNLASLLIMAFHKAFENVGKKPGLTVWRIEKLNPVLVPENLHGSFYTGDVYIVLYTSPDFNYNAHLWIGKECSQDESGSGAILCTQLDDCLGGKPKQYRDVQGSESNMFVGYFKGGLVYKEGGVASGFAHVVTNDINVRRLLHVKGRRHVRAHEVPFSWSSFNNGDCFLIDAGTMIYQWNGSKSNFQERIKCCQLAKSIRDGERMGRANIESVDEGSEPPHVIELLGTKPSIPDATVEDVKADKASKTKAKLYMISDASGQLTLTEVAAANPFSMAALSTKECYILDNGPNGHIFLWKGKEASKRERKVGLETCEFFINKEGYSKNTQTEVLPENGETPLFTQFFSDWKVKDQSEGLGKVYTIGSHAKIKSVPFDVTKLHNSPAMAAQYNMVDDGSGKVQIWRVEEFTKQPVDPSSYGQFYGEDCYIILYTYKSDGSDKHIIYTWQGLKATNDELGASAYLTVQLDKEMHNLPVQIRVTQGQEPPHLMSLFKDKPMIIYLGGTSRKGGQSAPAPIRLFHIRKNITGATRAVEVVAEARSLNSNDTFVLKEAQKIYIWKGVGASEAELKTAKYVVSVLGGSATEIKEGSEPESFWKALGGKQPYQSSKSLQEEMPQHPIRLFGCSNKTGTFIIEEVPGDFTQADLAVDDVMMLDAWNKIFLWFGSSASELEKTDSIKYAKEYLESDPSKRDSGTPITIIKQGQEPPTFTGWFLAWDTKMWEMSALEKYLANLKA</sequence>
<dbReference type="FunFam" id="3.40.20.10:FF:000004">
    <property type="entry name" value="Gelsolin"/>
    <property type="match status" value="1"/>
</dbReference>
<feature type="domain" description="Gelsolin-like" evidence="10">
    <location>
        <begin position="474"/>
        <end position="555"/>
    </location>
</feature>
<evidence type="ECO:0000259" key="10">
    <source>
        <dbReference type="Pfam" id="PF00626"/>
    </source>
</evidence>
<dbReference type="CDD" id="cd11291">
    <property type="entry name" value="gelsolin_S6_like"/>
    <property type="match status" value="1"/>
</dbReference>
<dbReference type="EMBL" id="BEZZ01000335">
    <property type="protein sequence ID" value="GCC30999.1"/>
    <property type="molecule type" value="Genomic_DNA"/>
</dbReference>